<proteinExistence type="predicted"/>
<gene>
    <name evidence="1" type="ORF">PHMEG_00021265</name>
</gene>
<name>A0A225VNZ8_9STRA</name>
<reference evidence="2" key="1">
    <citation type="submission" date="2017-03" db="EMBL/GenBank/DDBJ databases">
        <title>Phytopthora megakarya and P. palmivora, two closely related causual agents of cacao black pod achieved similar genome size and gene model numbers by different mechanisms.</title>
        <authorList>
            <person name="Ali S."/>
            <person name="Shao J."/>
            <person name="Larry D.J."/>
            <person name="Kronmiller B."/>
            <person name="Shen D."/>
            <person name="Strem M.D."/>
            <person name="Melnick R.L."/>
            <person name="Guiltinan M.J."/>
            <person name="Tyler B.M."/>
            <person name="Meinhardt L.W."/>
            <person name="Bailey B.A."/>
        </authorList>
    </citation>
    <scope>NUCLEOTIDE SEQUENCE [LARGE SCALE GENOMIC DNA]</scope>
    <source>
        <strain evidence="2">zdho120</strain>
    </source>
</reference>
<dbReference type="EMBL" id="NBNE01003946">
    <property type="protein sequence ID" value="OWZ06477.1"/>
    <property type="molecule type" value="Genomic_DNA"/>
</dbReference>
<keyword evidence="2" id="KW-1185">Reference proteome</keyword>
<accession>A0A225VNZ8</accession>
<evidence type="ECO:0000313" key="2">
    <source>
        <dbReference type="Proteomes" id="UP000198211"/>
    </source>
</evidence>
<dbReference type="AlphaFoldDB" id="A0A225VNZ8"/>
<dbReference type="Proteomes" id="UP000198211">
    <property type="component" value="Unassembled WGS sequence"/>
</dbReference>
<evidence type="ECO:0000313" key="1">
    <source>
        <dbReference type="EMBL" id="OWZ06477.1"/>
    </source>
</evidence>
<sequence>MSEVDQPSIIAATQAYIKFQNPGTLNKAEDQATKDERSYIEEYEIGSRAPSFQENAQYNGSYITVRPECKVKYLLDDGATTGYLSEIRPKKRVENPLIKVKLGDDNTGEFILVLEKSRSN</sequence>
<organism evidence="1 2">
    <name type="scientific">Phytophthora megakarya</name>
    <dbReference type="NCBI Taxonomy" id="4795"/>
    <lineage>
        <taxon>Eukaryota</taxon>
        <taxon>Sar</taxon>
        <taxon>Stramenopiles</taxon>
        <taxon>Oomycota</taxon>
        <taxon>Peronosporomycetes</taxon>
        <taxon>Peronosporales</taxon>
        <taxon>Peronosporaceae</taxon>
        <taxon>Phytophthora</taxon>
    </lineage>
</organism>
<comment type="caution">
    <text evidence="1">The sequence shown here is derived from an EMBL/GenBank/DDBJ whole genome shotgun (WGS) entry which is preliminary data.</text>
</comment>
<protein>
    <submittedName>
        <fullName evidence="1">Uncharacterized protein</fullName>
    </submittedName>
</protein>